<sequence length="73" mass="8508">MEKGEKTKRDREESGLASGMKMRNTIIDFLPRLLYSRSNTDLGSREDAFDIAMEGVLRRFKRQKMADRGQRLV</sequence>
<reference evidence="2" key="1">
    <citation type="journal article" date="2018" name="Gigascience">
        <title>Genome assembly of the Pink Ipe (Handroanthus impetiginosus, Bignoniaceae), a highly valued, ecologically keystone Neotropical timber forest tree.</title>
        <authorList>
            <person name="Silva-Junior O.B."/>
            <person name="Grattapaglia D."/>
            <person name="Novaes E."/>
            <person name="Collevatti R.G."/>
        </authorList>
    </citation>
    <scope>NUCLEOTIDE SEQUENCE [LARGE SCALE GENOMIC DNA]</scope>
    <source>
        <strain evidence="2">cv. UFG-1</strain>
    </source>
</reference>
<accession>A0A2G9HIS9</accession>
<gene>
    <name evidence="1" type="ORF">CDL12_09896</name>
</gene>
<protein>
    <submittedName>
        <fullName evidence="1">Uncharacterized protein</fullName>
    </submittedName>
</protein>
<dbReference type="OrthoDB" id="1924787at2759"/>
<name>A0A2G9HIS9_9LAMI</name>
<comment type="caution">
    <text evidence="1">The sequence shown here is derived from an EMBL/GenBank/DDBJ whole genome shotgun (WGS) entry which is preliminary data.</text>
</comment>
<evidence type="ECO:0000313" key="1">
    <source>
        <dbReference type="EMBL" id="PIN17437.1"/>
    </source>
</evidence>
<dbReference type="STRING" id="429701.A0A2G9HIS9"/>
<evidence type="ECO:0000313" key="2">
    <source>
        <dbReference type="Proteomes" id="UP000231279"/>
    </source>
</evidence>
<organism evidence="1 2">
    <name type="scientific">Handroanthus impetiginosus</name>
    <dbReference type="NCBI Taxonomy" id="429701"/>
    <lineage>
        <taxon>Eukaryota</taxon>
        <taxon>Viridiplantae</taxon>
        <taxon>Streptophyta</taxon>
        <taxon>Embryophyta</taxon>
        <taxon>Tracheophyta</taxon>
        <taxon>Spermatophyta</taxon>
        <taxon>Magnoliopsida</taxon>
        <taxon>eudicotyledons</taxon>
        <taxon>Gunneridae</taxon>
        <taxon>Pentapetalae</taxon>
        <taxon>asterids</taxon>
        <taxon>lamiids</taxon>
        <taxon>Lamiales</taxon>
        <taxon>Bignoniaceae</taxon>
        <taxon>Crescentiina</taxon>
        <taxon>Tabebuia alliance</taxon>
        <taxon>Handroanthus</taxon>
    </lineage>
</organism>
<proteinExistence type="predicted"/>
<dbReference type="AlphaFoldDB" id="A0A2G9HIS9"/>
<dbReference type="EMBL" id="NKXS01001669">
    <property type="protein sequence ID" value="PIN17437.1"/>
    <property type="molecule type" value="Genomic_DNA"/>
</dbReference>
<dbReference type="Proteomes" id="UP000231279">
    <property type="component" value="Unassembled WGS sequence"/>
</dbReference>
<keyword evidence="2" id="KW-1185">Reference proteome</keyword>